<feature type="domain" description="VWFA" evidence="2">
    <location>
        <begin position="383"/>
        <end position="581"/>
    </location>
</feature>
<dbReference type="Pfam" id="PF13531">
    <property type="entry name" value="SBP_bac_11"/>
    <property type="match status" value="1"/>
</dbReference>
<evidence type="ECO:0000259" key="2">
    <source>
        <dbReference type="PROSITE" id="PS50234"/>
    </source>
</evidence>
<protein>
    <submittedName>
        <fullName evidence="3">von Willebrand factor</fullName>
    </submittedName>
</protein>
<dbReference type="Gene3D" id="3.40.190.10">
    <property type="entry name" value="Periplasmic binding protein-like II"/>
    <property type="match status" value="1"/>
</dbReference>
<dbReference type="AlphaFoldDB" id="A0A380NC37"/>
<dbReference type="Proteomes" id="UP000254150">
    <property type="component" value="Unassembled WGS sequence"/>
</dbReference>
<dbReference type="Pfam" id="PF00092">
    <property type="entry name" value="VWA"/>
    <property type="match status" value="1"/>
</dbReference>
<dbReference type="RefSeq" id="WP_115068413.1">
    <property type="nucleotide sequence ID" value="NZ_UHID01000005.1"/>
</dbReference>
<evidence type="ECO:0000256" key="1">
    <source>
        <dbReference type="SAM" id="MobiDB-lite"/>
    </source>
</evidence>
<gene>
    <name evidence="3" type="ORF">NCTC7807_02061</name>
</gene>
<dbReference type="SMART" id="SM00327">
    <property type="entry name" value="VWA"/>
    <property type="match status" value="1"/>
</dbReference>
<organism evidence="3 4">
    <name type="scientific">Streptomyces griseus</name>
    <dbReference type="NCBI Taxonomy" id="1911"/>
    <lineage>
        <taxon>Bacteria</taxon>
        <taxon>Bacillati</taxon>
        <taxon>Actinomycetota</taxon>
        <taxon>Actinomycetes</taxon>
        <taxon>Kitasatosporales</taxon>
        <taxon>Streptomycetaceae</taxon>
        <taxon>Streptomyces</taxon>
    </lineage>
</organism>
<dbReference type="PROSITE" id="PS50234">
    <property type="entry name" value="VWFA"/>
    <property type="match status" value="1"/>
</dbReference>
<sequence length="588" mass="61582">MGRHSLPDEYGAAAPDPRPRARGRTVAIATVLVLTAAAGTAVAGRAGLLPLGGSCADEAVRVDVVAAPDIAPALRQAATHIREQEVTSDGHCMDVRVTARDAYRVADALRAGKGGDYEVWVPDSALWLDRAVSDTDSTSVTPTGNLAATPVGVAMLPSAARSLGWPSKTYSWAELAATATEGDKLRLGTADPARSAPGLLALTMIGASASAAGDDDNTQVAAAAKILASRMSDSDGQVLDTLARDASGTEQGNPRRNQAVILTEQAAHRHNAGAGEEDLGLFYPKDGAPLLDYPFALVDERGQSTDESRAAVRLMTFFGEPEGRRLLARHGFRPESGDPDESVVTAAGGRTPQPYDQDGFEPPAPEAVQETLGMWTITVQSARLTTVVDASGSMGQPVPGRGQSRMDVTKASLIQALSQFTPDDEIGLWEFATHLDGDKDYRKLVETRRLGDRDGKGKAHRDRLTAAFGDLTPVPDGATGLYDTTLAAYRAAQESYVSGKFNALVILTDGVNEDPGSISRSSLVAELEGLRDTDRPVPVIAIAVGPAADKEEVKEIAEATGGSGHQVSDPAQIHAVILKAIMEAGSTV</sequence>
<proteinExistence type="predicted"/>
<accession>A0A380NC37</accession>
<name>A0A380NC37_STRGR</name>
<dbReference type="InterPro" id="IPR036465">
    <property type="entry name" value="vWFA_dom_sf"/>
</dbReference>
<dbReference type="InterPro" id="IPR002035">
    <property type="entry name" value="VWF_A"/>
</dbReference>
<evidence type="ECO:0000313" key="3">
    <source>
        <dbReference type="EMBL" id="SUP35730.1"/>
    </source>
</evidence>
<dbReference type="Gene3D" id="3.40.50.410">
    <property type="entry name" value="von Willebrand factor, type A domain"/>
    <property type="match status" value="1"/>
</dbReference>
<evidence type="ECO:0000313" key="4">
    <source>
        <dbReference type="Proteomes" id="UP000254150"/>
    </source>
</evidence>
<dbReference type="EMBL" id="UHID01000005">
    <property type="protein sequence ID" value="SUP35730.1"/>
    <property type="molecule type" value="Genomic_DNA"/>
</dbReference>
<dbReference type="SUPFAM" id="SSF53850">
    <property type="entry name" value="Periplasmic binding protein-like II"/>
    <property type="match status" value="1"/>
</dbReference>
<reference evidence="3 4" key="1">
    <citation type="submission" date="2018-06" db="EMBL/GenBank/DDBJ databases">
        <authorList>
            <consortium name="Pathogen Informatics"/>
            <person name="Doyle S."/>
        </authorList>
    </citation>
    <scope>NUCLEOTIDE SEQUENCE [LARGE SCALE GENOMIC DNA]</scope>
    <source>
        <strain evidence="3 4">NCTC7807</strain>
    </source>
</reference>
<feature type="region of interest" description="Disordered" evidence="1">
    <location>
        <begin position="1"/>
        <end position="20"/>
    </location>
</feature>
<dbReference type="SUPFAM" id="SSF53300">
    <property type="entry name" value="vWA-like"/>
    <property type="match status" value="1"/>
</dbReference>